<reference evidence="2" key="1">
    <citation type="submission" date="2016-11" db="EMBL/GenBank/DDBJ databases">
        <authorList>
            <person name="Varghese N."/>
            <person name="Submissions S."/>
        </authorList>
    </citation>
    <scope>NUCLEOTIDE SEQUENCE [LARGE SCALE GENOMIC DNA]</scope>
    <source>
        <strain evidence="2">DSM 3071</strain>
    </source>
</reference>
<evidence type="ECO:0000313" key="1">
    <source>
        <dbReference type="EMBL" id="SHH48978.1"/>
    </source>
</evidence>
<dbReference type="STRING" id="1121131.SAMN02745229_00567"/>
<dbReference type="EMBL" id="FQXK01000004">
    <property type="protein sequence ID" value="SHH48978.1"/>
    <property type="molecule type" value="Genomic_DNA"/>
</dbReference>
<dbReference type="PANTHER" id="PTHR35868">
    <property type="entry name" value="DUF2804 DOMAIN-CONTAINING PROTEIN-RELATED"/>
    <property type="match status" value="1"/>
</dbReference>
<dbReference type="InterPro" id="IPR021243">
    <property type="entry name" value="DUF2804"/>
</dbReference>
<dbReference type="AlphaFoldDB" id="A0A1M5TE45"/>
<dbReference type="GeneID" id="89509473"/>
<protein>
    <submittedName>
        <fullName evidence="1">Tocopherol cyclase</fullName>
    </submittedName>
</protein>
<sequence length="357" mass="41269">MRSHEVTTSQLLLGRDGEIVEPGWAKSQVWQYKRDMIKAPKFRIKEWDYYMIIHDAKDSDDESFAAAFTISDDGYLGLQSVSLLHLGPKDLSEHTETVLNLFPMGKMHMPENSSVGDVEFKNDRLHLLYKKDENTRHIKCAFKNFKDGKMLKADIVLDQPNIDTMVIATPWNKKHAFYYNQKINCMKASGTITYDGKIYTFDKERDYATLDWGRGVWTYDNTWYWGNGNARIDGHDFGFNIGYGFGNTSAATENVIIYDGIVHKLDDITIEIPGDVSLYDMVSPRYMEDWKITSSDKRFEMTFHPILDRAAKLDYKVIESDQHQVFGRMNGKAILDDGKVIEVNDLLCFIEKVHNKY</sequence>
<dbReference type="Proteomes" id="UP000184278">
    <property type="component" value="Unassembled WGS sequence"/>
</dbReference>
<keyword evidence="2" id="KW-1185">Reference proteome</keyword>
<accession>A0A1M5TE45</accession>
<evidence type="ECO:0000313" key="2">
    <source>
        <dbReference type="Proteomes" id="UP000184278"/>
    </source>
</evidence>
<gene>
    <name evidence="1" type="ORF">SAMN02745229_00567</name>
</gene>
<organism evidence="1 2">
    <name type="scientific">Butyrivibrio fibrisolvens DSM 3071</name>
    <dbReference type="NCBI Taxonomy" id="1121131"/>
    <lineage>
        <taxon>Bacteria</taxon>
        <taxon>Bacillati</taxon>
        <taxon>Bacillota</taxon>
        <taxon>Clostridia</taxon>
        <taxon>Lachnospirales</taxon>
        <taxon>Lachnospiraceae</taxon>
        <taxon>Butyrivibrio</taxon>
    </lineage>
</organism>
<dbReference type="Pfam" id="PF10974">
    <property type="entry name" value="DUF2804"/>
    <property type="match status" value="1"/>
</dbReference>
<name>A0A1M5TE45_BUTFI</name>
<proteinExistence type="predicted"/>
<dbReference type="OrthoDB" id="9762066at2"/>
<dbReference type="PANTHER" id="PTHR35868:SF3">
    <property type="entry name" value="DUF2804 DOMAIN-CONTAINING PROTEIN"/>
    <property type="match status" value="1"/>
</dbReference>
<dbReference type="RefSeq" id="WP_073385339.1">
    <property type="nucleotide sequence ID" value="NZ_FQXK01000004.1"/>
</dbReference>